<dbReference type="Proteomes" id="UP000184932">
    <property type="component" value="Unassembled WGS sequence"/>
</dbReference>
<keyword evidence="2" id="KW-0732">Signal</keyword>
<name>A0A1N6FSN4_9RHOB</name>
<dbReference type="AlphaFoldDB" id="A0A1N6FSN4"/>
<evidence type="ECO:0000256" key="2">
    <source>
        <dbReference type="SAM" id="SignalP"/>
    </source>
</evidence>
<protein>
    <submittedName>
        <fullName evidence="3">Uncharacterized protein</fullName>
    </submittedName>
</protein>
<feature type="compositionally biased region" description="Polar residues" evidence="1">
    <location>
        <begin position="85"/>
        <end position="95"/>
    </location>
</feature>
<proteinExistence type="predicted"/>
<feature type="region of interest" description="Disordered" evidence="1">
    <location>
        <begin position="75"/>
        <end position="95"/>
    </location>
</feature>
<feature type="chain" id="PRO_5012523248" evidence="2">
    <location>
        <begin position="22"/>
        <end position="95"/>
    </location>
</feature>
<keyword evidence="4" id="KW-1185">Reference proteome</keyword>
<sequence length="95" mass="10009">MKRLLALSLALAGLSAGPVDAAGKTVDCYCTDTQGSRVELGEQICLTVGGRSFTAQCQMSLNVPMWREIRPNCLSSSLLPRPVQPRQSSAPASSG</sequence>
<evidence type="ECO:0000313" key="3">
    <source>
        <dbReference type="EMBL" id="SIN98201.1"/>
    </source>
</evidence>
<reference evidence="4" key="1">
    <citation type="submission" date="2016-11" db="EMBL/GenBank/DDBJ databases">
        <authorList>
            <person name="Varghese N."/>
            <person name="Submissions S."/>
        </authorList>
    </citation>
    <scope>NUCLEOTIDE SEQUENCE [LARGE SCALE GENOMIC DNA]</scope>
    <source>
        <strain evidence="4">DSM 29440</strain>
    </source>
</reference>
<dbReference type="STRING" id="1217970.SAMN05444002_1919"/>
<evidence type="ECO:0000256" key="1">
    <source>
        <dbReference type="SAM" id="MobiDB-lite"/>
    </source>
</evidence>
<dbReference type="RefSeq" id="WP_074256001.1">
    <property type="nucleotide sequence ID" value="NZ_FSRL01000001.1"/>
</dbReference>
<evidence type="ECO:0000313" key="4">
    <source>
        <dbReference type="Proteomes" id="UP000184932"/>
    </source>
</evidence>
<feature type="signal peptide" evidence="2">
    <location>
        <begin position="1"/>
        <end position="21"/>
    </location>
</feature>
<gene>
    <name evidence="3" type="ORF">SAMN05444002_1919</name>
</gene>
<dbReference type="EMBL" id="FSRL01000001">
    <property type="protein sequence ID" value="SIN98201.1"/>
    <property type="molecule type" value="Genomic_DNA"/>
</dbReference>
<accession>A0A1N6FSN4</accession>
<organism evidence="3 4">
    <name type="scientific">Vannielia litorea</name>
    <dbReference type="NCBI Taxonomy" id="1217970"/>
    <lineage>
        <taxon>Bacteria</taxon>
        <taxon>Pseudomonadati</taxon>
        <taxon>Pseudomonadota</taxon>
        <taxon>Alphaproteobacteria</taxon>
        <taxon>Rhodobacterales</taxon>
        <taxon>Paracoccaceae</taxon>
        <taxon>Vannielia</taxon>
    </lineage>
</organism>
<dbReference type="OrthoDB" id="8021248at2"/>